<gene>
    <name evidence="3" type="ORF">FHL15_000404</name>
</gene>
<dbReference type="InterPro" id="IPR015168">
    <property type="entry name" value="SsuA/THI5"/>
</dbReference>
<dbReference type="Pfam" id="PF09084">
    <property type="entry name" value="NMT1"/>
    <property type="match status" value="1"/>
</dbReference>
<protein>
    <recommendedName>
        <fullName evidence="2">SsuA/THI5-like domain-containing protein</fullName>
    </recommendedName>
</protein>
<evidence type="ECO:0000313" key="4">
    <source>
        <dbReference type="Proteomes" id="UP000319160"/>
    </source>
</evidence>
<evidence type="ECO:0000256" key="1">
    <source>
        <dbReference type="SAM" id="SignalP"/>
    </source>
</evidence>
<feature type="chain" id="PRO_5021711760" description="SsuA/THI5-like domain-containing protein" evidence="1">
    <location>
        <begin position="22"/>
        <end position="536"/>
    </location>
</feature>
<evidence type="ECO:0000313" key="3">
    <source>
        <dbReference type="EMBL" id="TRX99062.1"/>
    </source>
</evidence>
<dbReference type="PANTHER" id="PTHR30024:SF42">
    <property type="entry name" value="ALIPHATIC SULFONATES-BINDING PROTEIN-RELATED"/>
    <property type="match status" value="1"/>
</dbReference>
<accession>A0A553IFT5</accession>
<dbReference type="Gene3D" id="3.40.190.10">
    <property type="entry name" value="Periplasmic binding protein-like II"/>
    <property type="match status" value="2"/>
</dbReference>
<dbReference type="Proteomes" id="UP000319160">
    <property type="component" value="Unassembled WGS sequence"/>
</dbReference>
<reference evidence="4" key="1">
    <citation type="submission" date="2019-06" db="EMBL/GenBank/DDBJ databases">
        <title>Draft genome sequence of the griseofulvin-producing fungus Xylaria cubensis strain G536.</title>
        <authorList>
            <person name="Mead M.E."/>
            <person name="Raja H.A."/>
            <person name="Steenwyk J.L."/>
            <person name="Knowles S.L."/>
            <person name="Oberlies N.H."/>
            <person name="Rokas A."/>
        </authorList>
    </citation>
    <scope>NUCLEOTIDE SEQUENCE [LARGE SCALE GENOMIC DNA]</scope>
    <source>
        <strain evidence="4">G536</strain>
    </source>
</reference>
<dbReference type="OrthoDB" id="5194099at2759"/>
<keyword evidence="4" id="KW-1185">Reference proteome</keyword>
<name>A0A553IFT5_9PEZI</name>
<comment type="caution">
    <text evidence="3">The sequence shown here is derived from an EMBL/GenBank/DDBJ whole genome shotgun (WGS) entry which is preliminary data.</text>
</comment>
<dbReference type="PANTHER" id="PTHR30024">
    <property type="entry name" value="ALIPHATIC SULFONATES-BINDING PROTEIN-RELATED"/>
    <property type="match status" value="1"/>
</dbReference>
<dbReference type="SUPFAM" id="SSF53850">
    <property type="entry name" value="Periplasmic binding protein-like II"/>
    <property type="match status" value="1"/>
</dbReference>
<dbReference type="AlphaFoldDB" id="A0A553IFT5"/>
<feature type="domain" description="SsuA/THI5-like" evidence="2">
    <location>
        <begin position="58"/>
        <end position="242"/>
    </location>
</feature>
<evidence type="ECO:0000259" key="2">
    <source>
        <dbReference type="Pfam" id="PF09084"/>
    </source>
</evidence>
<organism evidence="3 4">
    <name type="scientific">Xylaria flabelliformis</name>
    <dbReference type="NCBI Taxonomy" id="2512241"/>
    <lineage>
        <taxon>Eukaryota</taxon>
        <taxon>Fungi</taxon>
        <taxon>Dikarya</taxon>
        <taxon>Ascomycota</taxon>
        <taxon>Pezizomycotina</taxon>
        <taxon>Sordariomycetes</taxon>
        <taxon>Xylariomycetidae</taxon>
        <taxon>Xylariales</taxon>
        <taxon>Xylariaceae</taxon>
        <taxon>Xylaria</taxon>
    </lineage>
</organism>
<proteinExistence type="predicted"/>
<sequence length="536" mass="59530">MYYARISWTVVLLLTASYVSSLKVASNLEVLEWTPELIAKEDYFNGTVSIVNGGIPSLASDTSVDLGANSETQLLRHYATHKNVRTVITTAEVYYRIVASRKAGINTLADLKGKKIGAFPSTSSEYFVQTYLATVGLKPSDYTVVPGVACLKEPCGSNTFPAMLKRGAIDAIGMWEPSVQLGAEALGADAIVFGDNQTTYREIYNLATTTEKLADPAKRKEIVAFLRALVKAEEVFTKDPDQVVERAAAAVQTNATLFREVWPVHRWSARNPPDMLDVMVEEDKYVAGIDRRAAMSRDVLAALVDTSVLEELDLDKTTRFYGLYQASNYLIKYQILSGLSLGIFDTEYEYKNPESIASGGKLYFNFNDLSIDEDELLQQIDTPLVSIACAYDAFYAMDNRCLAPVTGRLPASASFHEALAECDSLDPKTYLPTAPGQVLQRMGTATRADAEGVGFMKVMAHHMMRWAADKGFRRIQIECFHDAVTAVWTNPPVPFKGCVTGEVDTYTLDETDEDGRQRYPYRPVRQRLTRVYVTLR</sequence>
<feature type="signal peptide" evidence="1">
    <location>
        <begin position="1"/>
        <end position="21"/>
    </location>
</feature>
<dbReference type="EMBL" id="VFLP01000001">
    <property type="protein sequence ID" value="TRX99062.1"/>
    <property type="molecule type" value="Genomic_DNA"/>
</dbReference>
<keyword evidence="1" id="KW-0732">Signal</keyword>